<dbReference type="Pfam" id="PF17116">
    <property type="entry name" value="T9SS_plug_1st"/>
    <property type="match status" value="1"/>
</dbReference>
<evidence type="ECO:0000256" key="1">
    <source>
        <dbReference type="SAM" id="SignalP"/>
    </source>
</evidence>
<dbReference type="Gene3D" id="2.60.40.10">
    <property type="entry name" value="Immunoglobulins"/>
    <property type="match status" value="1"/>
</dbReference>
<feature type="chain" id="PRO_5046244244" evidence="1">
    <location>
        <begin position="25"/>
        <end position="422"/>
    </location>
</feature>
<dbReference type="InterPro" id="IPR013783">
    <property type="entry name" value="Ig-like_fold"/>
</dbReference>
<gene>
    <name evidence="3" type="ORF">ACFSR1_17535</name>
</gene>
<evidence type="ECO:0000313" key="4">
    <source>
        <dbReference type="Proteomes" id="UP001597319"/>
    </source>
</evidence>
<dbReference type="Proteomes" id="UP001597319">
    <property type="component" value="Unassembled WGS sequence"/>
</dbReference>
<evidence type="ECO:0000313" key="3">
    <source>
        <dbReference type="EMBL" id="MFD2564489.1"/>
    </source>
</evidence>
<sequence length="422" mass="49321">MSQKLKQSLLILGLFCNLHSFISAQESVEEVNPPDYIKTIQLFGSEEFSGTPILKLGEPLTIRFDDINGDEADYYYKITYYNFDWTPSALYKNEYLNGFDDIRIVNYENSFNTLQLYSHYILRIPNEDTRGLKVSGNYMIEIYNDDDEIVFSRKFIVYENLSNVKVYTKRSRDLKYINTRQAVQFEISSPSEILKNPKRTVKTLVIQNNDLKNAITDLIPQFTIANSLVYKYDTEASFWGGNEYLFFDNKEVRSPTANIRRIDLQEIYNNYLYSDIVRANRIYTYNPDINGNFVIRNLRAQNSNTEADYVWMHFSLECYEPLDGGEIHIYGNFNNYVTDDSTRLSYDKENAIYTTKRLFKQGFYNYKYVLVKPDGTIDPGFISGNFDETENEYVVIPYYRAPAARYDRAIGKGIGNSRNITN</sequence>
<dbReference type="InterPro" id="IPR031345">
    <property type="entry name" value="T9SS_Plug_N"/>
</dbReference>
<evidence type="ECO:0000259" key="2">
    <source>
        <dbReference type="Pfam" id="PF17116"/>
    </source>
</evidence>
<comment type="caution">
    <text evidence="3">The sequence shown here is derived from an EMBL/GenBank/DDBJ whole genome shotgun (WGS) entry which is preliminary data.</text>
</comment>
<keyword evidence="4" id="KW-1185">Reference proteome</keyword>
<accession>A0ABW5LIY3</accession>
<keyword evidence="1" id="KW-0732">Signal</keyword>
<dbReference type="EMBL" id="JBHULE010000019">
    <property type="protein sequence ID" value="MFD2564489.1"/>
    <property type="molecule type" value="Genomic_DNA"/>
</dbReference>
<feature type="domain" description="Type 9 secretion system plug protein N-terminal" evidence="2">
    <location>
        <begin position="37"/>
        <end position="159"/>
    </location>
</feature>
<reference evidence="4" key="1">
    <citation type="journal article" date="2019" name="Int. J. Syst. Evol. Microbiol.">
        <title>The Global Catalogue of Microorganisms (GCM) 10K type strain sequencing project: providing services to taxonomists for standard genome sequencing and annotation.</title>
        <authorList>
            <consortium name="The Broad Institute Genomics Platform"/>
            <consortium name="The Broad Institute Genome Sequencing Center for Infectious Disease"/>
            <person name="Wu L."/>
            <person name="Ma J."/>
        </authorList>
    </citation>
    <scope>NUCLEOTIDE SEQUENCE [LARGE SCALE GENOMIC DNA]</scope>
    <source>
        <strain evidence="4">KCTC 52274</strain>
    </source>
</reference>
<proteinExistence type="predicted"/>
<organism evidence="3 4">
    <name type="scientific">Aquimarina rubra</name>
    <dbReference type="NCBI Taxonomy" id="1920033"/>
    <lineage>
        <taxon>Bacteria</taxon>
        <taxon>Pseudomonadati</taxon>
        <taxon>Bacteroidota</taxon>
        <taxon>Flavobacteriia</taxon>
        <taxon>Flavobacteriales</taxon>
        <taxon>Flavobacteriaceae</taxon>
        <taxon>Aquimarina</taxon>
    </lineage>
</organism>
<dbReference type="RefSeq" id="WP_378294316.1">
    <property type="nucleotide sequence ID" value="NZ_JBHULE010000019.1"/>
</dbReference>
<name>A0ABW5LIY3_9FLAO</name>
<feature type="signal peptide" evidence="1">
    <location>
        <begin position="1"/>
        <end position="24"/>
    </location>
</feature>
<protein>
    <submittedName>
        <fullName evidence="3">DUF5103 domain-containing protein</fullName>
    </submittedName>
</protein>